<accession>A0A9W6BBF9</accession>
<evidence type="ECO:0000313" key="2">
    <source>
        <dbReference type="EMBL" id="GLC48700.1"/>
    </source>
</evidence>
<organism evidence="2 3">
    <name type="scientific">Pleodorina starrii</name>
    <dbReference type="NCBI Taxonomy" id="330485"/>
    <lineage>
        <taxon>Eukaryota</taxon>
        <taxon>Viridiplantae</taxon>
        <taxon>Chlorophyta</taxon>
        <taxon>core chlorophytes</taxon>
        <taxon>Chlorophyceae</taxon>
        <taxon>CS clade</taxon>
        <taxon>Chlamydomonadales</taxon>
        <taxon>Volvocaceae</taxon>
        <taxon>Pleodorina</taxon>
    </lineage>
</organism>
<name>A0A9W6BBF9_9CHLO</name>
<reference evidence="2 3" key="1">
    <citation type="journal article" date="2023" name="Commun. Biol.">
        <title>Reorganization of the ancestral sex-determining regions during the evolution of trioecy in Pleodorina starrii.</title>
        <authorList>
            <person name="Takahashi K."/>
            <person name="Suzuki S."/>
            <person name="Kawai-Toyooka H."/>
            <person name="Yamamoto K."/>
            <person name="Hamaji T."/>
            <person name="Ootsuki R."/>
            <person name="Yamaguchi H."/>
            <person name="Kawachi M."/>
            <person name="Higashiyama T."/>
            <person name="Nozaki H."/>
        </authorList>
    </citation>
    <scope>NUCLEOTIDE SEQUENCE [LARGE SCALE GENOMIC DNA]</scope>
    <source>
        <strain evidence="2 3">NIES-4479</strain>
    </source>
</reference>
<feature type="region of interest" description="Disordered" evidence="1">
    <location>
        <begin position="18"/>
        <end position="37"/>
    </location>
</feature>
<evidence type="ECO:0000256" key="1">
    <source>
        <dbReference type="SAM" id="MobiDB-lite"/>
    </source>
</evidence>
<proteinExistence type="predicted"/>
<dbReference type="Proteomes" id="UP001165080">
    <property type="component" value="Unassembled WGS sequence"/>
</dbReference>
<dbReference type="AlphaFoldDB" id="A0A9W6BBF9"/>
<feature type="region of interest" description="Disordered" evidence="1">
    <location>
        <begin position="67"/>
        <end position="124"/>
    </location>
</feature>
<keyword evidence="3" id="KW-1185">Reference proteome</keyword>
<gene>
    <name evidence="2" type="primary">PLEST006128</name>
    <name evidence="2" type="ORF">PLESTB_000127200</name>
</gene>
<sequence>MGEGGKKKRAQALWDVEGTGTGAGWRPRRGAVSPPAAANVATHIQVPALHPAGVPFRARWRGAGRWGGRAAAAQPHPVCGRGPGAERCLGPGSSGGGGGGGGGQCQGPGLRPEGPGDVGASSLHASGLRRLAPYGNFRRGCR</sequence>
<protein>
    <submittedName>
        <fullName evidence="2">Uncharacterized protein</fullName>
    </submittedName>
</protein>
<evidence type="ECO:0000313" key="3">
    <source>
        <dbReference type="Proteomes" id="UP001165080"/>
    </source>
</evidence>
<feature type="compositionally biased region" description="Gly residues" evidence="1">
    <location>
        <begin position="92"/>
        <end position="106"/>
    </location>
</feature>
<dbReference type="EMBL" id="BRXU01000001">
    <property type="protein sequence ID" value="GLC48700.1"/>
    <property type="molecule type" value="Genomic_DNA"/>
</dbReference>
<comment type="caution">
    <text evidence="2">The sequence shown here is derived from an EMBL/GenBank/DDBJ whole genome shotgun (WGS) entry which is preliminary data.</text>
</comment>